<keyword evidence="11" id="KW-0539">Nucleus</keyword>
<dbReference type="Gene3D" id="3.30.460.10">
    <property type="entry name" value="Beta Polymerase, domain 2"/>
    <property type="match status" value="1"/>
</dbReference>
<evidence type="ECO:0000256" key="12">
    <source>
        <dbReference type="SAM" id="MobiDB-lite"/>
    </source>
</evidence>
<dbReference type="RefSeq" id="XP_017992017.1">
    <property type="nucleotide sequence ID" value="XM_018138370.1"/>
</dbReference>
<dbReference type="GO" id="GO:0006303">
    <property type="term" value="P:double-strand break repair via nonhomologous end joining"/>
    <property type="evidence" value="ECO:0007669"/>
    <property type="project" value="TreeGrafter"/>
</dbReference>
<evidence type="ECO:0000256" key="11">
    <source>
        <dbReference type="RuleBase" id="RU366014"/>
    </source>
</evidence>
<dbReference type="InterPro" id="IPR027421">
    <property type="entry name" value="DNA_pol_lamdba_lyase_dom_sf"/>
</dbReference>
<dbReference type="AlphaFoldDB" id="A0A0M9VPF2"/>
<feature type="region of interest" description="Disordered" evidence="12">
    <location>
        <begin position="119"/>
        <end position="148"/>
    </location>
</feature>
<proteinExistence type="inferred from homology"/>
<dbReference type="VEuPathDB" id="FungiDB:Malapachy_3911"/>
<evidence type="ECO:0000256" key="9">
    <source>
        <dbReference type="ARBA" id="ARBA00023239"/>
    </source>
</evidence>
<dbReference type="Pfam" id="PF14792">
    <property type="entry name" value="DNA_pol_B_palm"/>
    <property type="match status" value="1"/>
</dbReference>
<dbReference type="SUPFAM" id="SSF47802">
    <property type="entry name" value="DNA polymerase beta, N-terminal domain-like"/>
    <property type="match status" value="1"/>
</dbReference>
<comment type="caution">
    <text evidence="14">The sequence shown here is derived from an EMBL/GenBank/DDBJ whole genome shotgun (WGS) entry which is preliminary data.</text>
</comment>
<keyword evidence="9" id="KW-0456">Lyase</keyword>
<accession>A0A0M9VPF2</accession>
<dbReference type="SUPFAM" id="SSF81585">
    <property type="entry name" value="PsbU/PolX domain-like"/>
    <property type="match status" value="1"/>
</dbReference>
<keyword evidence="8 11" id="KW-0234">DNA repair</keyword>
<dbReference type="Gene3D" id="1.10.150.20">
    <property type="entry name" value="5' to 3' exonuclease, C-terminal subdomain"/>
    <property type="match status" value="1"/>
</dbReference>
<dbReference type="PROSITE" id="PS50172">
    <property type="entry name" value="BRCT"/>
    <property type="match status" value="1"/>
</dbReference>
<dbReference type="OrthoDB" id="205514at2759"/>
<dbReference type="InterPro" id="IPR037160">
    <property type="entry name" value="DNA_Pol_thumb_sf"/>
</dbReference>
<keyword evidence="7 11" id="KW-0239">DNA-directed DNA polymerase</keyword>
<dbReference type="InterPro" id="IPR002054">
    <property type="entry name" value="DNA-dir_DNA_pol_X"/>
</dbReference>
<evidence type="ECO:0000313" key="15">
    <source>
        <dbReference type="Proteomes" id="UP000037751"/>
    </source>
</evidence>
<protein>
    <recommendedName>
        <fullName evidence="11">DNA polymerase</fullName>
        <ecNumber evidence="11">2.7.7.7</ecNumber>
    </recommendedName>
</protein>
<dbReference type="Proteomes" id="UP000037751">
    <property type="component" value="Unassembled WGS sequence"/>
</dbReference>
<feature type="compositionally biased region" description="Polar residues" evidence="12">
    <location>
        <begin position="131"/>
        <end position="148"/>
    </location>
</feature>
<dbReference type="PRINTS" id="PR00869">
    <property type="entry name" value="DNAPOLX"/>
</dbReference>
<keyword evidence="2" id="KW-0237">DNA synthesis</keyword>
<keyword evidence="15" id="KW-1185">Reference proteome</keyword>
<evidence type="ECO:0000256" key="6">
    <source>
        <dbReference type="ARBA" id="ARBA00022763"/>
    </source>
</evidence>
<dbReference type="InterPro" id="IPR043519">
    <property type="entry name" value="NT_sf"/>
</dbReference>
<evidence type="ECO:0000256" key="1">
    <source>
        <dbReference type="ARBA" id="ARBA00001936"/>
    </source>
</evidence>
<dbReference type="EC" id="2.7.7.7" evidence="11"/>
<dbReference type="GO" id="GO:0005634">
    <property type="term" value="C:nucleus"/>
    <property type="evidence" value="ECO:0007669"/>
    <property type="project" value="UniProtKB-SubCell"/>
</dbReference>
<comment type="function">
    <text evidence="11">DNA polymerase that functions in several pathways of DNA repair. Involved in base excision repair (BER) responsible for repair of lesions that give rise to abasic (AP) sites in DNA. Also contributes to DNA double-strand break repair by non-homologous end joining and homologous recombination. Has both template-dependent and template-independent (terminal transferase) DNA polymerase activities. Has also a 5'-deoxyribose-5-phosphate lyase (dRP lyase) activity.</text>
</comment>
<evidence type="ECO:0000256" key="4">
    <source>
        <dbReference type="ARBA" id="ARBA00022695"/>
    </source>
</evidence>
<dbReference type="EMBL" id="LGAV01000004">
    <property type="protein sequence ID" value="KOS14385.1"/>
    <property type="molecule type" value="Genomic_DNA"/>
</dbReference>
<keyword evidence="6 11" id="KW-0227">DNA damage</keyword>
<dbReference type="SUPFAM" id="SSF81301">
    <property type="entry name" value="Nucleotidyltransferase"/>
    <property type="match status" value="1"/>
</dbReference>
<dbReference type="Pfam" id="PF14791">
    <property type="entry name" value="DNA_pol_B_thumb"/>
    <property type="match status" value="1"/>
</dbReference>
<dbReference type="InterPro" id="IPR022312">
    <property type="entry name" value="DNA_pol_X"/>
</dbReference>
<dbReference type="GO" id="GO:0046872">
    <property type="term" value="F:metal ion binding"/>
    <property type="evidence" value="ECO:0007669"/>
    <property type="project" value="UniProtKB-UniRule"/>
</dbReference>
<dbReference type="InterPro" id="IPR002008">
    <property type="entry name" value="DNA_pol_X_beta-like"/>
</dbReference>
<reference evidence="14 15" key="1">
    <citation type="submission" date="2015-07" db="EMBL/GenBank/DDBJ databases">
        <title>Draft Genome Sequence of Malassezia furfur CBS1878 and Malassezia pachydermatis CBS1879.</title>
        <authorList>
            <person name="Triana S."/>
            <person name="Ohm R."/>
            <person name="Gonzalez A."/>
            <person name="DeCock H."/>
            <person name="Restrepo S."/>
            <person name="Celis A."/>
        </authorList>
    </citation>
    <scope>NUCLEOTIDE SEQUENCE [LARGE SCALE GENOMIC DNA]</scope>
    <source>
        <strain evidence="14 15">CBS 1879</strain>
    </source>
</reference>
<evidence type="ECO:0000256" key="5">
    <source>
        <dbReference type="ARBA" id="ARBA00022705"/>
    </source>
</evidence>
<dbReference type="STRING" id="77020.A0A0M9VPF2"/>
<dbReference type="Gene3D" id="1.10.150.110">
    <property type="entry name" value="DNA polymerase beta, N-terminal domain-like"/>
    <property type="match status" value="1"/>
</dbReference>
<dbReference type="InterPro" id="IPR036420">
    <property type="entry name" value="BRCT_dom_sf"/>
</dbReference>
<dbReference type="Pfam" id="PF14716">
    <property type="entry name" value="HHH_8"/>
    <property type="match status" value="1"/>
</dbReference>
<dbReference type="InterPro" id="IPR010996">
    <property type="entry name" value="HHH_MUS81"/>
</dbReference>
<comment type="catalytic activity">
    <reaction evidence="10 11">
        <text>DNA(n) + a 2'-deoxyribonucleoside 5'-triphosphate = DNA(n+1) + diphosphate</text>
        <dbReference type="Rhea" id="RHEA:22508"/>
        <dbReference type="Rhea" id="RHEA-COMP:17339"/>
        <dbReference type="Rhea" id="RHEA-COMP:17340"/>
        <dbReference type="ChEBI" id="CHEBI:33019"/>
        <dbReference type="ChEBI" id="CHEBI:61560"/>
        <dbReference type="ChEBI" id="CHEBI:173112"/>
        <dbReference type="EC" id="2.7.7.7"/>
    </reaction>
</comment>
<organism evidence="14 15">
    <name type="scientific">Malassezia pachydermatis</name>
    <dbReference type="NCBI Taxonomy" id="77020"/>
    <lineage>
        <taxon>Eukaryota</taxon>
        <taxon>Fungi</taxon>
        <taxon>Dikarya</taxon>
        <taxon>Basidiomycota</taxon>
        <taxon>Ustilaginomycotina</taxon>
        <taxon>Malasseziomycetes</taxon>
        <taxon>Malasseziales</taxon>
        <taxon>Malasseziaceae</taxon>
        <taxon>Malassezia</taxon>
    </lineage>
</organism>
<dbReference type="SMART" id="SM00483">
    <property type="entry name" value="POLXc"/>
    <property type="match status" value="1"/>
</dbReference>
<dbReference type="PANTHER" id="PTHR11276">
    <property type="entry name" value="DNA POLYMERASE TYPE-X FAMILY MEMBER"/>
    <property type="match status" value="1"/>
</dbReference>
<comment type="subcellular location">
    <subcellularLocation>
        <location evidence="11">Nucleus</location>
    </subcellularLocation>
</comment>
<name>A0A0M9VPF2_9BASI</name>
<keyword evidence="3 11" id="KW-0808">Transferase</keyword>
<evidence type="ECO:0000256" key="2">
    <source>
        <dbReference type="ARBA" id="ARBA00022634"/>
    </source>
</evidence>
<dbReference type="PRINTS" id="PR00870">
    <property type="entry name" value="DNAPOLXBETA"/>
</dbReference>
<dbReference type="GeneID" id="28730246"/>
<dbReference type="InterPro" id="IPR018944">
    <property type="entry name" value="DNA_pol_lambd_fingers_domain"/>
</dbReference>
<dbReference type="Pfam" id="PF10391">
    <property type="entry name" value="DNA_pol_lambd_f"/>
    <property type="match status" value="1"/>
</dbReference>
<dbReference type="GO" id="GO:0016829">
    <property type="term" value="F:lyase activity"/>
    <property type="evidence" value="ECO:0007669"/>
    <property type="project" value="UniProtKB-KW"/>
</dbReference>
<keyword evidence="5" id="KW-0235">DNA replication</keyword>
<evidence type="ECO:0000256" key="7">
    <source>
        <dbReference type="ARBA" id="ARBA00022932"/>
    </source>
</evidence>
<dbReference type="GO" id="GO:0003887">
    <property type="term" value="F:DNA-directed DNA polymerase activity"/>
    <property type="evidence" value="ECO:0007669"/>
    <property type="project" value="UniProtKB-UniRule"/>
</dbReference>
<evidence type="ECO:0000256" key="3">
    <source>
        <dbReference type="ARBA" id="ARBA00022679"/>
    </source>
</evidence>
<keyword evidence="4 11" id="KW-0548">Nucleotidyltransferase</keyword>
<evidence type="ECO:0000256" key="8">
    <source>
        <dbReference type="ARBA" id="ARBA00023204"/>
    </source>
</evidence>
<comment type="similarity">
    <text evidence="11">Belongs to the DNA polymerase type-X family.</text>
</comment>
<evidence type="ECO:0000259" key="13">
    <source>
        <dbReference type="PROSITE" id="PS50172"/>
    </source>
</evidence>
<comment type="cofactor">
    <cofactor evidence="1">
        <name>Mn(2+)</name>
        <dbReference type="ChEBI" id="CHEBI:29035"/>
    </cofactor>
</comment>
<dbReference type="Gene3D" id="3.40.50.10190">
    <property type="entry name" value="BRCT domain"/>
    <property type="match status" value="1"/>
</dbReference>
<dbReference type="PANTHER" id="PTHR11276:SF28">
    <property type="entry name" value="DNA POLYMERASE LAMBDA"/>
    <property type="match status" value="1"/>
</dbReference>
<dbReference type="InterPro" id="IPR001357">
    <property type="entry name" value="BRCT_dom"/>
</dbReference>
<feature type="domain" description="BRCT" evidence="13">
    <location>
        <begin position="26"/>
        <end position="109"/>
    </location>
</feature>
<dbReference type="SUPFAM" id="SSF52113">
    <property type="entry name" value="BRCT domain"/>
    <property type="match status" value="1"/>
</dbReference>
<evidence type="ECO:0000313" key="14">
    <source>
        <dbReference type="EMBL" id="KOS14385.1"/>
    </source>
</evidence>
<dbReference type="Gene3D" id="3.30.210.10">
    <property type="entry name" value="DNA polymerase, thumb domain"/>
    <property type="match status" value="1"/>
</dbReference>
<sequence length="504" mass="56862">MGAEAIGNANSDDDSRRRILSHACRIYILSEKLPKEEWHRLLSLAGSLGAAVCDDRRDANILLTDIRAPKRIERHTSEEERATKAIVNVAWLDTCAKQRVCVDMEAYRAYGLIDGRETDSLDLDATPTPPSSREGSTEPTDSASRPMNMSDWVNSEFAVFRRTPLVSEFNQPLVDELQVLREHRRLTGDATSEMAYMRAASAVKAYPLPLRDVSEEKLRTIKGIGAKVATLIRQFYDEGGIAEVCVIRHDQAIQTQLQFMMLYGIGPRTAQRAYQEGCRTLEDVTRRQHTHLSSQLGPAASLALLPDLSQRISHYEVQWITEEVCDLACLTQIMQDMRGYLPDARHTICGSVRRGKEEVGDIDLVITSEAEPDNHSFILEKLLSKWREDERLTHTISVTQPESHGRVHVAEIVYVSHYHPQPVHRRVDLVFVAQAQYGAAILAWTGSITYERDLRRWARARGYMFSHMGLVHLDTMQLEPTPTEASVFELLGLPAIPPTLRNAD</sequence>
<dbReference type="InterPro" id="IPR028207">
    <property type="entry name" value="DNA_pol_B_palm_palm"/>
</dbReference>
<dbReference type="GO" id="GO:0003677">
    <property type="term" value="F:DNA binding"/>
    <property type="evidence" value="ECO:0007669"/>
    <property type="project" value="UniProtKB-UniRule"/>
</dbReference>
<dbReference type="CDD" id="cd00141">
    <property type="entry name" value="NT_POLXc"/>
    <property type="match status" value="1"/>
</dbReference>
<evidence type="ECO:0000256" key="10">
    <source>
        <dbReference type="ARBA" id="ARBA00049244"/>
    </source>
</evidence>
<gene>
    <name evidence="14" type="ORF">Malapachy_3911</name>
</gene>
<dbReference type="InterPro" id="IPR029398">
    <property type="entry name" value="PolB_thumb"/>
</dbReference>